<sequence length="474" mass="51657">MLETQRSRKTTTKTPIRALGKTRGVVTVSAQPRRNQEHHHGLDPRLRQQESLGDFELQPSARASSRTHRVPLRSMSPVQSDSESSSQGLPPKPKLTFGEFASIPRGVRTVPLAHSRGSRASQHDGLHSDPKPCDNSPLAQGNQLAVTQDVPGSPKLSGLVHFPIFTSTASCKILASDISPPDDSLKFCLIGFVAGKCPGGPYSVFGRPLILQIMPDFFYFTHLDLTQIPIWVCFPNLPIRCWTPLCLSKLASVIGRPLHCDAPIYNKSKLSYARVLIEVDLISTLPDLISVQLPNSSTLGQRVIYESLPRFYKNYTSMGHSTFSCQKSSTKRKPSSSESHTATYPSTAKPTDEPQHLSGSYSHGVPLATPLAKMTDSPTSWRQPSPGCKRHKAFLANTIAPPSTFGSPSCQRPPDIPASWQFLNCSSASPGFYGAFLACVCALSWTFHVLSRYAYGIAGWAGLMLFCSSTGGSF</sequence>
<evidence type="ECO:0000313" key="2">
    <source>
        <dbReference type="EMBL" id="TKR97762.1"/>
    </source>
</evidence>
<proteinExistence type="predicted"/>
<feature type="region of interest" description="Disordered" evidence="1">
    <location>
        <begin position="113"/>
        <end position="139"/>
    </location>
</feature>
<feature type="region of interest" description="Disordered" evidence="1">
    <location>
        <begin position="59"/>
        <end position="100"/>
    </location>
</feature>
<organism evidence="2">
    <name type="scientific">Populus alba</name>
    <name type="common">White poplar</name>
    <dbReference type="NCBI Taxonomy" id="43335"/>
    <lineage>
        <taxon>Eukaryota</taxon>
        <taxon>Viridiplantae</taxon>
        <taxon>Streptophyta</taxon>
        <taxon>Embryophyta</taxon>
        <taxon>Tracheophyta</taxon>
        <taxon>Spermatophyta</taxon>
        <taxon>Magnoliopsida</taxon>
        <taxon>eudicotyledons</taxon>
        <taxon>Gunneridae</taxon>
        <taxon>Pentapetalae</taxon>
        <taxon>rosids</taxon>
        <taxon>fabids</taxon>
        <taxon>Malpighiales</taxon>
        <taxon>Salicaceae</taxon>
        <taxon>Saliceae</taxon>
        <taxon>Populus</taxon>
    </lineage>
</organism>
<dbReference type="PANTHER" id="PTHR31286:SF168">
    <property type="entry name" value="DUF4283 DOMAIN-CONTAINING PROTEIN"/>
    <property type="match status" value="1"/>
</dbReference>
<feature type="compositionally biased region" description="Polar residues" evidence="1">
    <location>
        <begin position="340"/>
        <end position="349"/>
    </location>
</feature>
<gene>
    <name evidence="2" type="ORF">D5086_0000209620</name>
</gene>
<dbReference type="EMBL" id="RCHU01000714">
    <property type="protein sequence ID" value="TKR97762.1"/>
    <property type="molecule type" value="Genomic_DNA"/>
</dbReference>
<feature type="region of interest" description="Disordered" evidence="1">
    <location>
        <begin position="1"/>
        <end position="47"/>
    </location>
</feature>
<reference evidence="2" key="1">
    <citation type="submission" date="2018-10" db="EMBL/GenBank/DDBJ databases">
        <title>Population genomic analysis revealed the cold adaptation of white poplar.</title>
        <authorList>
            <person name="Liu Y.-J."/>
        </authorList>
    </citation>
    <scope>NUCLEOTIDE SEQUENCE [LARGE SCALE GENOMIC DNA]</scope>
    <source>
        <strain evidence="2">PAL-ZL1</strain>
    </source>
</reference>
<comment type="caution">
    <text evidence="2">The sequence shown here is derived from an EMBL/GenBank/DDBJ whole genome shotgun (WGS) entry which is preliminary data.</text>
</comment>
<protein>
    <submittedName>
        <fullName evidence="2">Uncharacterized protein</fullName>
    </submittedName>
</protein>
<dbReference type="PANTHER" id="PTHR31286">
    <property type="entry name" value="GLYCINE-RICH CELL WALL STRUCTURAL PROTEIN 1.8-LIKE"/>
    <property type="match status" value="1"/>
</dbReference>
<dbReference type="AlphaFoldDB" id="A0A4U5PL23"/>
<dbReference type="STRING" id="43335.A0A4U5PL23"/>
<feature type="compositionally biased region" description="Basic and acidic residues" evidence="1">
    <location>
        <begin position="34"/>
        <end position="47"/>
    </location>
</feature>
<name>A0A4U5PL23_POPAL</name>
<accession>A0A4U5PL23</accession>
<feature type="compositionally biased region" description="Low complexity" evidence="1">
    <location>
        <begin position="74"/>
        <end position="86"/>
    </location>
</feature>
<feature type="compositionally biased region" description="Basic and acidic residues" evidence="1">
    <location>
        <begin position="121"/>
        <end position="132"/>
    </location>
</feature>
<evidence type="ECO:0000256" key="1">
    <source>
        <dbReference type="SAM" id="MobiDB-lite"/>
    </source>
</evidence>
<feature type="region of interest" description="Disordered" evidence="1">
    <location>
        <begin position="321"/>
        <end position="360"/>
    </location>
</feature>
<dbReference type="InterPro" id="IPR040256">
    <property type="entry name" value="At4g02000-like"/>
</dbReference>